<accession>A0ABN9XZY5</accession>
<dbReference type="Proteomes" id="UP001189429">
    <property type="component" value="Unassembled WGS sequence"/>
</dbReference>
<sequence length="218" mass="23169">RCSNLDRSIDDDEEERLRAERRSLALGRGDDQPFDRWPGVRSKRIRDPLEWGGAPAAAVLNELAARLGPLLEDVLGPRAWITSVQALALYPTAASALSEADEARLVAGSLHSDYPYGEFKEGMDGLAAARPQDTSGWQFPEGGGGWQFPADFHQPRTLQFTLPLDDFTARRGATRLLPGSARIGCARGAGGEGSPGAGLQPLDDAAAAGGLGIRIPSP</sequence>
<comment type="caution">
    <text evidence="1">The sequence shown here is derived from an EMBL/GenBank/DDBJ whole genome shotgun (WGS) entry which is preliminary data.</text>
</comment>
<proteinExistence type="predicted"/>
<evidence type="ECO:0008006" key="3">
    <source>
        <dbReference type="Google" id="ProtNLM"/>
    </source>
</evidence>
<feature type="non-terminal residue" evidence="1">
    <location>
        <position position="218"/>
    </location>
</feature>
<name>A0ABN9XZY5_9DINO</name>
<organism evidence="1 2">
    <name type="scientific">Prorocentrum cordatum</name>
    <dbReference type="NCBI Taxonomy" id="2364126"/>
    <lineage>
        <taxon>Eukaryota</taxon>
        <taxon>Sar</taxon>
        <taxon>Alveolata</taxon>
        <taxon>Dinophyceae</taxon>
        <taxon>Prorocentrales</taxon>
        <taxon>Prorocentraceae</taxon>
        <taxon>Prorocentrum</taxon>
    </lineage>
</organism>
<gene>
    <name evidence="1" type="ORF">PCOR1329_LOCUS81310</name>
</gene>
<dbReference type="EMBL" id="CAUYUJ010021600">
    <property type="protein sequence ID" value="CAK0905718.1"/>
    <property type="molecule type" value="Genomic_DNA"/>
</dbReference>
<dbReference type="SUPFAM" id="SSF51197">
    <property type="entry name" value="Clavaminate synthase-like"/>
    <property type="match status" value="1"/>
</dbReference>
<evidence type="ECO:0000313" key="1">
    <source>
        <dbReference type="EMBL" id="CAK0905718.1"/>
    </source>
</evidence>
<reference evidence="1" key="1">
    <citation type="submission" date="2023-10" db="EMBL/GenBank/DDBJ databases">
        <authorList>
            <person name="Chen Y."/>
            <person name="Shah S."/>
            <person name="Dougan E. K."/>
            <person name="Thang M."/>
            <person name="Chan C."/>
        </authorList>
    </citation>
    <scope>NUCLEOTIDE SEQUENCE [LARGE SCALE GENOMIC DNA]</scope>
</reference>
<evidence type="ECO:0000313" key="2">
    <source>
        <dbReference type="Proteomes" id="UP001189429"/>
    </source>
</evidence>
<dbReference type="Gene3D" id="2.60.120.620">
    <property type="entry name" value="q2cbj1_9rhob like domain"/>
    <property type="match status" value="1"/>
</dbReference>
<keyword evidence="2" id="KW-1185">Reference proteome</keyword>
<protein>
    <recommendedName>
        <fullName evidence="3">Selenoprotein O</fullName>
    </recommendedName>
</protein>
<feature type="non-terminal residue" evidence="1">
    <location>
        <position position="1"/>
    </location>
</feature>